<comment type="caution">
    <text evidence="1">The sequence shown here is derived from an EMBL/GenBank/DDBJ whole genome shotgun (WGS) entry which is preliminary data.</text>
</comment>
<dbReference type="AlphaFoldDB" id="A0A6A3MYM3"/>
<organism evidence="1 2">
    <name type="scientific">Phytophthora rubi</name>
    <dbReference type="NCBI Taxonomy" id="129364"/>
    <lineage>
        <taxon>Eukaryota</taxon>
        <taxon>Sar</taxon>
        <taxon>Stramenopiles</taxon>
        <taxon>Oomycota</taxon>
        <taxon>Peronosporomycetes</taxon>
        <taxon>Peronosporales</taxon>
        <taxon>Peronosporaceae</taxon>
        <taxon>Phytophthora</taxon>
    </lineage>
</organism>
<proteinExistence type="predicted"/>
<protein>
    <submittedName>
        <fullName evidence="1">Uncharacterized protein</fullName>
    </submittedName>
</protein>
<accession>A0A6A3MYM3</accession>
<dbReference type="Proteomes" id="UP000435112">
    <property type="component" value="Unassembled WGS sequence"/>
</dbReference>
<evidence type="ECO:0000313" key="1">
    <source>
        <dbReference type="EMBL" id="KAE9038314.1"/>
    </source>
</evidence>
<sequence>MVVCGDSFNTSVALCIADVVLGRKEQCSSVKLALIKM</sequence>
<name>A0A6A3MYM3_9STRA</name>
<gene>
    <name evidence="1" type="ORF">PR002_g6102</name>
</gene>
<evidence type="ECO:0000313" key="2">
    <source>
        <dbReference type="Proteomes" id="UP000435112"/>
    </source>
</evidence>
<dbReference type="EMBL" id="QXFU01000269">
    <property type="protein sequence ID" value="KAE9038314.1"/>
    <property type="molecule type" value="Genomic_DNA"/>
</dbReference>
<reference evidence="1 2" key="1">
    <citation type="submission" date="2018-09" db="EMBL/GenBank/DDBJ databases">
        <title>Genomic investigation of the strawberry pathogen Phytophthora fragariae indicates pathogenicity is determined by transcriptional variation in three key races.</title>
        <authorList>
            <person name="Adams T.M."/>
            <person name="Armitage A.D."/>
            <person name="Sobczyk M.K."/>
            <person name="Bates H.J."/>
            <person name="Dunwell J.M."/>
            <person name="Nellist C.F."/>
            <person name="Harrison R.J."/>
        </authorList>
    </citation>
    <scope>NUCLEOTIDE SEQUENCE [LARGE SCALE GENOMIC DNA]</scope>
    <source>
        <strain evidence="1 2">SCRP324</strain>
    </source>
</reference>